<sequence length="234" mass="24752">MAWIGPVIGGALSAFGAISGQNSANATNVGLDKKNRDWQERMANTAVQRRMDDLRRANLNPALAAEGQGATTPSTSAPTVESKYKDAVRPIGEIANSAIGALQAKANINLTNASAFKATQEGRAAAVTAENVEKYGRGEAGTGALDWQKKWAETGKAQMEAKLAGLTNDFTASQLDQFNRMKDSIVQKAIQDQQAGKLDLDALRSFAEAGGLAAGKYGPIVKLIFDGIRLMGRK</sequence>
<dbReference type="Proteomes" id="UP000325287">
    <property type="component" value="Segment"/>
</dbReference>
<feature type="region of interest" description="Disordered" evidence="1">
    <location>
        <begin position="62"/>
        <end position="81"/>
    </location>
</feature>
<feature type="compositionally biased region" description="Polar residues" evidence="1">
    <location>
        <begin position="69"/>
        <end position="79"/>
    </location>
</feature>
<protein>
    <submittedName>
        <fullName evidence="2">DNA pilot protein</fullName>
    </submittedName>
</protein>
<evidence type="ECO:0000256" key="1">
    <source>
        <dbReference type="SAM" id="MobiDB-lite"/>
    </source>
</evidence>
<dbReference type="EMBL" id="MK249190">
    <property type="protein sequence ID" value="QCQ84917.1"/>
    <property type="molecule type" value="Genomic_DNA"/>
</dbReference>
<organism evidence="2">
    <name type="scientific">Blackfly microvirus SF02</name>
    <dbReference type="NCBI Taxonomy" id="2576452"/>
    <lineage>
        <taxon>Viruses</taxon>
        <taxon>Monodnaviria</taxon>
        <taxon>Sangervirae</taxon>
        <taxon>Phixviricota</taxon>
        <taxon>Malgrandaviricetes</taxon>
        <taxon>Petitvirales</taxon>
        <taxon>Microviridae</taxon>
        <taxon>Microvirus</taxon>
    </lineage>
</organism>
<accession>A0A4P8PKG8</accession>
<proteinExistence type="predicted"/>
<name>A0A4P8PKG8_9VIRU</name>
<reference evidence="2" key="1">
    <citation type="submission" date="2018-12" db="EMBL/GenBank/DDBJ databases">
        <title>Singled stranded DNA viruses identified in blackflies (Austrosimulium ungulatum) sampled in New Zealand.</title>
        <authorList>
            <person name="Kraberger S."/>
            <person name="Fontenele R.S."/>
            <person name="Schmidlin K."/>
            <person name="Walters M."/>
            <person name="Varsani A."/>
        </authorList>
    </citation>
    <scope>NUCLEOTIDE SEQUENCE [LARGE SCALE GENOMIC DNA]</scope>
    <source>
        <strain evidence="2">124</strain>
    </source>
</reference>
<evidence type="ECO:0000313" key="2">
    <source>
        <dbReference type="EMBL" id="QCQ84917.1"/>
    </source>
</evidence>